<reference evidence="3" key="1">
    <citation type="submission" date="2017-03" db="EMBL/GenBank/DDBJ databases">
        <title>Phytopthora megakarya and P. palmivora, two closely related causual agents of cacao black pod achieved similar genome size and gene model numbers by different mechanisms.</title>
        <authorList>
            <person name="Ali S."/>
            <person name="Shao J."/>
            <person name="Larry D.J."/>
            <person name="Kronmiller B."/>
            <person name="Shen D."/>
            <person name="Strem M.D."/>
            <person name="Melnick R.L."/>
            <person name="Guiltinan M.J."/>
            <person name="Tyler B.M."/>
            <person name="Meinhardt L.W."/>
            <person name="Bailey B.A."/>
        </authorList>
    </citation>
    <scope>NUCLEOTIDE SEQUENCE [LARGE SCALE GENOMIC DNA]</scope>
    <source>
        <strain evidence="3">zdho120</strain>
    </source>
</reference>
<feature type="region of interest" description="Disordered" evidence="1">
    <location>
        <begin position="40"/>
        <end position="111"/>
    </location>
</feature>
<name>A0A225UXR9_9STRA</name>
<evidence type="ECO:0000313" key="3">
    <source>
        <dbReference type="Proteomes" id="UP000198211"/>
    </source>
</evidence>
<organism evidence="2 3">
    <name type="scientific">Phytophthora megakarya</name>
    <dbReference type="NCBI Taxonomy" id="4795"/>
    <lineage>
        <taxon>Eukaryota</taxon>
        <taxon>Sar</taxon>
        <taxon>Stramenopiles</taxon>
        <taxon>Oomycota</taxon>
        <taxon>Peronosporomycetes</taxon>
        <taxon>Peronosporales</taxon>
        <taxon>Peronosporaceae</taxon>
        <taxon>Phytophthora</taxon>
    </lineage>
</organism>
<accession>A0A225UXR9</accession>
<feature type="compositionally biased region" description="Polar residues" evidence="1">
    <location>
        <begin position="70"/>
        <end position="82"/>
    </location>
</feature>
<dbReference type="EMBL" id="NBNE01010257">
    <property type="protein sequence ID" value="OWY97607.1"/>
    <property type="molecule type" value="Genomic_DNA"/>
</dbReference>
<feature type="region of interest" description="Disordered" evidence="1">
    <location>
        <begin position="1"/>
        <end position="21"/>
    </location>
</feature>
<dbReference type="Proteomes" id="UP000198211">
    <property type="component" value="Unassembled WGS sequence"/>
</dbReference>
<protein>
    <submittedName>
        <fullName evidence="2">Uncharacterized protein</fullName>
    </submittedName>
</protein>
<sequence length="111" mass="12638">MDEAAKANQDQCGLSKKTTRKTRELEQLRCSLEIQSDPIYVQPSEKEGEEAKSRKQGRREHRVAMDESAKANQDQCGLSKKTTAMKVERKKPCCTKDDAEGEGETKRFSDW</sequence>
<dbReference type="OrthoDB" id="129154at2759"/>
<feature type="compositionally biased region" description="Basic and acidic residues" evidence="1">
    <location>
        <begin position="44"/>
        <end position="53"/>
    </location>
</feature>
<keyword evidence="3" id="KW-1185">Reference proteome</keyword>
<evidence type="ECO:0000256" key="1">
    <source>
        <dbReference type="SAM" id="MobiDB-lite"/>
    </source>
</evidence>
<proteinExistence type="predicted"/>
<gene>
    <name evidence="2" type="ORF">PHMEG_00031822</name>
</gene>
<dbReference type="AlphaFoldDB" id="A0A225UXR9"/>
<comment type="caution">
    <text evidence="2">The sequence shown here is derived from an EMBL/GenBank/DDBJ whole genome shotgun (WGS) entry which is preliminary data.</text>
</comment>
<evidence type="ECO:0000313" key="2">
    <source>
        <dbReference type="EMBL" id="OWY97607.1"/>
    </source>
</evidence>
<dbReference type="STRING" id="4795.A0A225UXR9"/>
<feature type="compositionally biased region" description="Basic and acidic residues" evidence="1">
    <location>
        <begin position="86"/>
        <end position="111"/>
    </location>
</feature>